<comment type="subcellular location">
    <subcellularLocation>
        <location evidence="1">Nucleus</location>
    </subcellularLocation>
</comment>
<dbReference type="GO" id="GO:0008270">
    <property type="term" value="F:zinc ion binding"/>
    <property type="evidence" value="ECO:0007669"/>
    <property type="project" value="UniProtKB-KW"/>
</dbReference>
<dbReference type="FunFam" id="3.30.160.60:FF:002571">
    <property type="entry name" value="Protein odd-skipped-related 2"/>
    <property type="match status" value="1"/>
</dbReference>
<keyword evidence="4 9" id="KW-0863">Zinc-finger</keyword>
<evidence type="ECO:0000256" key="9">
    <source>
        <dbReference type="PROSITE-ProRule" id="PRU00042"/>
    </source>
</evidence>
<dbReference type="PANTHER" id="PTHR14196">
    <property type="entry name" value="ODD-SKIPPED - RELATED"/>
    <property type="match status" value="1"/>
</dbReference>
<dbReference type="SMART" id="SM00355">
    <property type="entry name" value="ZnF_C2H2"/>
    <property type="match status" value="3"/>
</dbReference>
<keyword evidence="6" id="KW-0805">Transcription regulation</keyword>
<evidence type="ECO:0000256" key="8">
    <source>
        <dbReference type="ARBA" id="ARBA00023242"/>
    </source>
</evidence>
<evidence type="ECO:0000256" key="2">
    <source>
        <dbReference type="ARBA" id="ARBA00022723"/>
    </source>
</evidence>
<dbReference type="GO" id="GO:0000981">
    <property type="term" value="F:DNA-binding transcription factor activity, RNA polymerase II-specific"/>
    <property type="evidence" value="ECO:0007669"/>
    <property type="project" value="TreeGrafter"/>
</dbReference>
<organism evidence="11 12">
    <name type="scientific">Chionoecetes opilio</name>
    <name type="common">Atlantic snow crab</name>
    <name type="synonym">Cancer opilio</name>
    <dbReference type="NCBI Taxonomy" id="41210"/>
    <lineage>
        <taxon>Eukaryota</taxon>
        <taxon>Metazoa</taxon>
        <taxon>Ecdysozoa</taxon>
        <taxon>Arthropoda</taxon>
        <taxon>Crustacea</taxon>
        <taxon>Multicrustacea</taxon>
        <taxon>Malacostraca</taxon>
        <taxon>Eumalacostraca</taxon>
        <taxon>Eucarida</taxon>
        <taxon>Decapoda</taxon>
        <taxon>Pleocyemata</taxon>
        <taxon>Brachyura</taxon>
        <taxon>Eubrachyura</taxon>
        <taxon>Majoidea</taxon>
        <taxon>Majidae</taxon>
        <taxon>Chionoecetes</taxon>
    </lineage>
</organism>
<gene>
    <name evidence="11" type="primary">odd-2_1</name>
    <name evidence="11" type="ORF">GWK47_036242</name>
</gene>
<name>A0A8J4YTB5_CHIOP</name>
<comment type="caution">
    <text evidence="11">The sequence shown here is derived from an EMBL/GenBank/DDBJ whole genome shotgun (WGS) entry which is preliminary data.</text>
</comment>
<dbReference type="InterPro" id="IPR050717">
    <property type="entry name" value="C2H2-ZF_Transcription_Reg"/>
</dbReference>
<dbReference type="PANTHER" id="PTHR14196:SF0">
    <property type="entry name" value="PROTEIN BOWEL"/>
    <property type="match status" value="1"/>
</dbReference>
<keyword evidence="5" id="KW-0862">Zinc</keyword>
<proteinExistence type="predicted"/>
<evidence type="ECO:0000256" key="4">
    <source>
        <dbReference type="ARBA" id="ARBA00022771"/>
    </source>
</evidence>
<dbReference type="Gene3D" id="3.30.160.60">
    <property type="entry name" value="Classic Zinc Finger"/>
    <property type="match status" value="3"/>
</dbReference>
<dbReference type="Pfam" id="PF00096">
    <property type="entry name" value="zf-C2H2"/>
    <property type="match status" value="3"/>
</dbReference>
<dbReference type="GO" id="GO:0005634">
    <property type="term" value="C:nucleus"/>
    <property type="evidence" value="ECO:0007669"/>
    <property type="project" value="UniProtKB-SubCell"/>
</dbReference>
<evidence type="ECO:0000313" key="12">
    <source>
        <dbReference type="Proteomes" id="UP000770661"/>
    </source>
</evidence>
<dbReference type="FunFam" id="3.30.160.60:FF:000311">
    <property type="entry name" value="protein odd-skipped-related 2 isoform X1"/>
    <property type="match status" value="1"/>
</dbReference>
<dbReference type="FunFam" id="3.30.160.60:FF:000254">
    <property type="entry name" value="Odd-skipped related transciption factor 1"/>
    <property type="match status" value="1"/>
</dbReference>
<sequence>METAGPPARPSGPFASYTPALHLLQSLPLLQSAGGAAKQLPPPLGMDPRLAGFLQGYGSFGQLPWAALGASELALNRLLLTPGGRLSRPKKRYICKYCQREFTKSYNLLIHERTHTDERPFPCDICGKAFRRQDHLRDHKHIHSKEKPFKCEACGKGFCQARTLAVHKAQHAHDTLPAAAPCPTPSTASPPPTLCVSPLSTLAAPTSDRLEADEVVDVLHCDDDDDHVMQTVTEEDEELLAAPPPKRLGFSIADIMRR</sequence>
<reference evidence="11" key="1">
    <citation type="submission" date="2020-07" db="EMBL/GenBank/DDBJ databases">
        <title>The High-quality genome of the commercially important snow crab, Chionoecetes opilio.</title>
        <authorList>
            <person name="Jeong J.-H."/>
            <person name="Ryu S."/>
        </authorList>
    </citation>
    <scope>NUCLEOTIDE SEQUENCE</scope>
    <source>
        <strain evidence="11">MADBK_172401_WGS</strain>
        <tissue evidence="11">Digestive gland</tissue>
    </source>
</reference>
<dbReference type="InterPro" id="IPR013087">
    <property type="entry name" value="Znf_C2H2_type"/>
</dbReference>
<keyword evidence="12" id="KW-1185">Reference proteome</keyword>
<evidence type="ECO:0000256" key="1">
    <source>
        <dbReference type="ARBA" id="ARBA00004123"/>
    </source>
</evidence>
<keyword evidence="8" id="KW-0539">Nucleus</keyword>
<dbReference type="EMBL" id="JACEEZ010004207">
    <property type="protein sequence ID" value="KAG0726590.1"/>
    <property type="molecule type" value="Genomic_DNA"/>
</dbReference>
<protein>
    <submittedName>
        <fullName evidence="11">Protein odd-skipped-related 2</fullName>
    </submittedName>
</protein>
<keyword evidence="3" id="KW-0677">Repeat</keyword>
<evidence type="ECO:0000259" key="10">
    <source>
        <dbReference type="PROSITE" id="PS50157"/>
    </source>
</evidence>
<evidence type="ECO:0000256" key="6">
    <source>
        <dbReference type="ARBA" id="ARBA00023015"/>
    </source>
</evidence>
<dbReference type="PROSITE" id="PS50157">
    <property type="entry name" value="ZINC_FINGER_C2H2_2"/>
    <property type="match status" value="3"/>
</dbReference>
<feature type="domain" description="C2H2-type" evidence="10">
    <location>
        <begin position="149"/>
        <end position="176"/>
    </location>
</feature>
<keyword evidence="2" id="KW-0479">Metal-binding</keyword>
<keyword evidence="7" id="KW-0804">Transcription</keyword>
<evidence type="ECO:0000256" key="3">
    <source>
        <dbReference type="ARBA" id="ARBA00022737"/>
    </source>
</evidence>
<evidence type="ECO:0000256" key="5">
    <source>
        <dbReference type="ARBA" id="ARBA00022833"/>
    </source>
</evidence>
<evidence type="ECO:0000256" key="7">
    <source>
        <dbReference type="ARBA" id="ARBA00023163"/>
    </source>
</evidence>
<dbReference type="Proteomes" id="UP000770661">
    <property type="component" value="Unassembled WGS sequence"/>
</dbReference>
<dbReference type="InterPro" id="IPR036236">
    <property type="entry name" value="Znf_C2H2_sf"/>
</dbReference>
<dbReference type="SUPFAM" id="SSF57667">
    <property type="entry name" value="beta-beta-alpha zinc fingers"/>
    <property type="match status" value="2"/>
</dbReference>
<evidence type="ECO:0000313" key="11">
    <source>
        <dbReference type="EMBL" id="KAG0726590.1"/>
    </source>
</evidence>
<feature type="domain" description="C2H2-type" evidence="10">
    <location>
        <begin position="121"/>
        <end position="148"/>
    </location>
</feature>
<feature type="domain" description="C2H2-type" evidence="10">
    <location>
        <begin position="93"/>
        <end position="120"/>
    </location>
</feature>
<dbReference type="PROSITE" id="PS00028">
    <property type="entry name" value="ZINC_FINGER_C2H2_1"/>
    <property type="match status" value="3"/>
</dbReference>
<dbReference type="GO" id="GO:0000977">
    <property type="term" value="F:RNA polymerase II transcription regulatory region sequence-specific DNA binding"/>
    <property type="evidence" value="ECO:0007669"/>
    <property type="project" value="TreeGrafter"/>
</dbReference>
<dbReference type="OrthoDB" id="9451254at2759"/>
<accession>A0A8J4YTB5</accession>
<dbReference type="AlphaFoldDB" id="A0A8J4YTB5"/>